<evidence type="ECO:0000313" key="3">
    <source>
        <dbReference type="Proteomes" id="UP001303760"/>
    </source>
</evidence>
<reference evidence="2" key="2">
    <citation type="submission" date="2023-05" db="EMBL/GenBank/DDBJ databases">
        <authorList>
            <consortium name="Lawrence Berkeley National Laboratory"/>
            <person name="Steindorff A."/>
            <person name="Hensen N."/>
            <person name="Bonometti L."/>
            <person name="Westerberg I."/>
            <person name="Brannstrom I.O."/>
            <person name="Guillou S."/>
            <person name="Cros-Aarteil S."/>
            <person name="Calhoun S."/>
            <person name="Haridas S."/>
            <person name="Kuo A."/>
            <person name="Mondo S."/>
            <person name="Pangilinan J."/>
            <person name="Riley R."/>
            <person name="Labutti K."/>
            <person name="Andreopoulos B."/>
            <person name="Lipzen A."/>
            <person name="Chen C."/>
            <person name="Yanf M."/>
            <person name="Daum C."/>
            <person name="Ng V."/>
            <person name="Clum A."/>
            <person name="Ohm R."/>
            <person name="Martin F."/>
            <person name="Silar P."/>
            <person name="Natvig D."/>
            <person name="Lalanne C."/>
            <person name="Gautier V."/>
            <person name="Ament-Velasquez S.L."/>
            <person name="Kruys A."/>
            <person name="Hutchinson M.I."/>
            <person name="Powell A.J."/>
            <person name="Barry K."/>
            <person name="Miller A.N."/>
            <person name="Grigoriev I.V."/>
            <person name="Debuchy R."/>
            <person name="Gladieux P."/>
            <person name="Thoren M.H."/>
            <person name="Johannesson H."/>
        </authorList>
    </citation>
    <scope>NUCLEOTIDE SEQUENCE</scope>
    <source>
        <strain evidence="2">CBS 532.94</strain>
    </source>
</reference>
<dbReference type="PANTHER" id="PTHR35569">
    <property type="entry name" value="CYANAMIDE HYDRATASE DDI2-RELATED"/>
    <property type="match status" value="1"/>
</dbReference>
<proteinExistence type="predicted"/>
<evidence type="ECO:0008006" key="4">
    <source>
        <dbReference type="Google" id="ProtNLM"/>
    </source>
</evidence>
<sequence length="262" mass="28012">MCQPLRSSSTGSAESGTGTIPPTLRSLVPDHPACTEALRTAEASLLAPILNHSFRVFLYAYAFVKSEDPDPNTPDAQRPRYQVAPSRHIEPPALNTTEASVALFVACILHDVGTARQFDSCAQRFEVSGADAAAELLNRHGFPSAVVREAWLAIAVHSSAGIAEGLGGIVRAVRLAVLADFHARPRPSLQLLPGGEQTAELVDTALPRLDVEKALGDRIVDGAMNDADPDLERVKAPRSTWPGGLVRAKREDPGWTGVNRAF</sequence>
<accession>A0AAN7C197</accession>
<dbReference type="Proteomes" id="UP001303760">
    <property type="component" value="Unassembled WGS sequence"/>
</dbReference>
<gene>
    <name evidence="2" type="ORF">C8A03DRAFT_38793</name>
</gene>
<dbReference type="SUPFAM" id="SSF109604">
    <property type="entry name" value="HD-domain/PDEase-like"/>
    <property type="match status" value="1"/>
</dbReference>
<reference evidence="2" key="1">
    <citation type="journal article" date="2023" name="Mol. Phylogenet. Evol.">
        <title>Genome-scale phylogeny and comparative genomics of the fungal order Sordariales.</title>
        <authorList>
            <person name="Hensen N."/>
            <person name="Bonometti L."/>
            <person name="Westerberg I."/>
            <person name="Brannstrom I.O."/>
            <person name="Guillou S."/>
            <person name="Cros-Aarteil S."/>
            <person name="Calhoun S."/>
            <person name="Haridas S."/>
            <person name="Kuo A."/>
            <person name="Mondo S."/>
            <person name="Pangilinan J."/>
            <person name="Riley R."/>
            <person name="LaButti K."/>
            <person name="Andreopoulos B."/>
            <person name="Lipzen A."/>
            <person name="Chen C."/>
            <person name="Yan M."/>
            <person name="Daum C."/>
            <person name="Ng V."/>
            <person name="Clum A."/>
            <person name="Steindorff A."/>
            <person name="Ohm R.A."/>
            <person name="Martin F."/>
            <person name="Silar P."/>
            <person name="Natvig D.O."/>
            <person name="Lalanne C."/>
            <person name="Gautier V."/>
            <person name="Ament-Velasquez S.L."/>
            <person name="Kruys A."/>
            <person name="Hutchinson M.I."/>
            <person name="Powell A.J."/>
            <person name="Barry K."/>
            <person name="Miller A.N."/>
            <person name="Grigoriev I.V."/>
            <person name="Debuchy R."/>
            <person name="Gladieux P."/>
            <person name="Hiltunen Thoren M."/>
            <person name="Johannesson H."/>
        </authorList>
    </citation>
    <scope>NUCLEOTIDE SEQUENCE</scope>
    <source>
        <strain evidence="2">CBS 532.94</strain>
    </source>
</reference>
<dbReference type="EMBL" id="MU860544">
    <property type="protein sequence ID" value="KAK4233484.1"/>
    <property type="molecule type" value="Genomic_DNA"/>
</dbReference>
<organism evidence="2 3">
    <name type="scientific">Achaetomium macrosporum</name>
    <dbReference type="NCBI Taxonomy" id="79813"/>
    <lineage>
        <taxon>Eukaryota</taxon>
        <taxon>Fungi</taxon>
        <taxon>Dikarya</taxon>
        <taxon>Ascomycota</taxon>
        <taxon>Pezizomycotina</taxon>
        <taxon>Sordariomycetes</taxon>
        <taxon>Sordariomycetidae</taxon>
        <taxon>Sordariales</taxon>
        <taxon>Chaetomiaceae</taxon>
        <taxon>Achaetomium</taxon>
    </lineage>
</organism>
<protein>
    <recommendedName>
        <fullName evidence="4">HD domain-containing protein</fullName>
    </recommendedName>
</protein>
<evidence type="ECO:0000313" key="2">
    <source>
        <dbReference type="EMBL" id="KAK4233484.1"/>
    </source>
</evidence>
<name>A0AAN7C197_9PEZI</name>
<comment type="caution">
    <text evidence="2">The sequence shown here is derived from an EMBL/GenBank/DDBJ whole genome shotgun (WGS) entry which is preliminary data.</text>
</comment>
<feature type="region of interest" description="Disordered" evidence="1">
    <location>
        <begin position="1"/>
        <end position="26"/>
    </location>
</feature>
<dbReference type="Gene3D" id="1.10.3210.10">
    <property type="entry name" value="Hypothetical protein af1432"/>
    <property type="match status" value="1"/>
</dbReference>
<dbReference type="PANTHER" id="PTHR35569:SF1">
    <property type="entry name" value="CYANAMIDE HYDRATASE DDI2-RELATED"/>
    <property type="match status" value="1"/>
</dbReference>
<keyword evidence="3" id="KW-1185">Reference proteome</keyword>
<evidence type="ECO:0000256" key="1">
    <source>
        <dbReference type="SAM" id="MobiDB-lite"/>
    </source>
</evidence>
<feature type="compositionally biased region" description="Low complexity" evidence="1">
    <location>
        <begin position="7"/>
        <end position="19"/>
    </location>
</feature>
<dbReference type="AlphaFoldDB" id="A0AAN7C197"/>